<sequence length="665" mass="70684">MRSRRLVPAVLTAALALTTAAAAQADDATTTEARVRLTGELIKTSVEHRGDKQWLAVRVGDELVPVSGDGLEHTPPHAQVTLDVRAPQSVVTAAQTGRTLTVRSAGKSPTSHRLDQAALRAASDSTPATSSSTLGAASTDVAMSPDSAPLEVAQVVAAQEASSADYVPATRRITYVEVTPRGMTREPITLTPATQQVAASNAYWRDQSRSELRIGAPTTITRYTSAFACDSDPMKLWNEAISRTGWAWTDNSSLVLKLPFAAGPSCGYGLGSLGDTPNSPGVLHVSDIAAPVLAHELGHNMGMDHANSLVCTDRDDSRYDSVNDWWTTCDEAQYGDALDIMGPSFPVDMPMLSTPQALRLGLLPSAAAVPVGYGTTRVTLKPLSGLEGTRAAVISNVSTGVQYWVEYRTRTGRDTTDPRVQDTGVRVLRTSPLSGSVLLDPTPTGTLDNQSALTTGHTFSSYDGKVRVTTESAGAGGAVVRIDNTSRLPGFTRTTSPRIAGTPRVGQLLTASTGSWSPTPSRYTYRWKRNGANISGATQRTYTPTTADAGRKLSVRVEVTRSGYRTASATSASVGIPIHATTRPYLNGTFRAGQTITVRAGTWTPRPTSYSYQWYRNNVAIAGRTGTTYTLTSKDKGTRIHVHVTARRTGYVTGAAITLRSTVAS</sequence>
<evidence type="ECO:0008006" key="5">
    <source>
        <dbReference type="Google" id="ProtNLM"/>
    </source>
</evidence>
<organism evidence="3 4">
    <name type="scientific">Janibacter limosus</name>
    <dbReference type="NCBI Taxonomy" id="53458"/>
    <lineage>
        <taxon>Bacteria</taxon>
        <taxon>Bacillati</taxon>
        <taxon>Actinomycetota</taxon>
        <taxon>Actinomycetes</taxon>
        <taxon>Micrococcales</taxon>
        <taxon>Intrasporangiaceae</taxon>
        <taxon>Janibacter</taxon>
    </lineage>
</organism>
<gene>
    <name evidence="3" type="ORF">EXU32_10870</name>
</gene>
<protein>
    <recommendedName>
        <fullName evidence="5">Peptidase M11 gametolysin domain-containing protein</fullName>
    </recommendedName>
</protein>
<keyword evidence="4" id="KW-1185">Reference proteome</keyword>
<name>A0A4P6MSW0_9MICO</name>
<reference evidence="3 4" key="1">
    <citation type="submission" date="2019-02" db="EMBL/GenBank/DDBJ databases">
        <title>Genomic data mining of an Antarctic deep-sea actinobacterium, Janibacterlimosus P3-3-X1.</title>
        <authorList>
            <person name="Liao L."/>
            <person name="Chen B."/>
        </authorList>
    </citation>
    <scope>NUCLEOTIDE SEQUENCE [LARGE SCALE GENOMIC DNA]</scope>
    <source>
        <strain evidence="3 4">P3-3-X1</strain>
    </source>
</reference>
<evidence type="ECO:0000256" key="1">
    <source>
        <dbReference type="SAM" id="MobiDB-lite"/>
    </source>
</evidence>
<dbReference type="GO" id="GO:0008237">
    <property type="term" value="F:metallopeptidase activity"/>
    <property type="evidence" value="ECO:0007669"/>
    <property type="project" value="InterPro"/>
</dbReference>
<feature type="chain" id="PRO_5020682937" description="Peptidase M11 gametolysin domain-containing protein" evidence="2">
    <location>
        <begin position="26"/>
        <end position="665"/>
    </location>
</feature>
<evidence type="ECO:0000256" key="2">
    <source>
        <dbReference type="SAM" id="SignalP"/>
    </source>
</evidence>
<dbReference type="Gene3D" id="2.60.40.2700">
    <property type="match status" value="2"/>
</dbReference>
<dbReference type="KEGG" id="jli:EXU32_10870"/>
<evidence type="ECO:0000313" key="4">
    <source>
        <dbReference type="Proteomes" id="UP000290408"/>
    </source>
</evidence>
<dbReference type="SUPFAM" id="SSF55486">
    <property type="entry name" value="Metalloproteases ('zincins'), catalytic domain"/>
    <property type="match status" value="1"/>
</dbReference>
<feature type="region of interest" description="Disordered" evidence="1">
    <location>
        <begin position="103"/>
        <end position="142"/>
    </location>
</feature>
<feature type="signal peptide" evidence="2">
    <location>
        <begin position="1"/>
        <end position="25"/>
    </location>
</feature>
<keyword evidence="2" id="KW-0732">Signal</keyword>
<accession>A0A4P6MSW0</accession>
<dbReference type="AlphaFoldDB" id="A0A4P6MSW0"/>
<dbReference type="Proteomes" id="UP000290408">
    <property type="component" value="Chromosome"/>
</dbReference>
<dbReference type="EMBL" id="CP036164">
    <property type="protein sequence ID" value="QBF46704.1"/>
    <property type="molecule type" value="Genomic_DNA"/>
</dbReference>
<dbReference type="Gene3D" id="3.40.390.10">
    <property type="entry name" value="Collagenase (Catalytic Domain)"/>
    <property type="match status" value="1"/>
</dbReference>
<evidence type="ECO:0000313" key="3">
    <source>
        <dbReference type="EMBL" id="QBF46704.1"/>
    </source>
</evidence>
<proteinExistence type="predicted"/>
<dbReference type="OrthoDB" id="614750at2"/>
<dbReference type="RefSeq" id="WP_130629922.1">
    <property type="nucleotide sequence ID" value="NZ_CP036164.1"/>
</dbReference>
<dbReference type="InterPro" id="IPR024079">
    <property type="entry name" value="MetalloPept_cat_dom_sf"/>
</dbReference>
<feature type="compositionally biased region" description="Low complexity" evidence="1">
    <location>
        <begin position="121"/>
        <end position="139"/>
    </location>
</feature>